<dbReference type="Proteomes" id="UP000839852">
    <property type="component" value="Unassembled WGS sequence"/>
</dbReference>
<name>A0A5Y2LXR4_SALER</name>
<evidence type="ECO:0000256" key="1">
    <source>
        <dbReference type="SAM" id="Phobius"/>
    </source>
</evidence>
<keyword evidence="1" id="KW-1133">Transmembrane helix</keyword>
<dbReference type="AlphaFoldDB" id="A0A5Y2LXR4"/>
<dbReference type="EMBL" id="AAIIOQ010000040">
    <property type="protein sequence ID" value="ECE6362506.1"/>
    <property type="molecule type" value="Genomic_DNA"/>
</dbReference>
<evidence type="ECO:0000313" key="2">
    <source>
        <dbReference type="EMBL" id="ECE6362506.1"/>
    </source>
</evidence>
<feature type="transmembrane region" description="Helical" evidence="1">
    <location>
        <begin position="33"/>
        <end position="60"/>
    </location>
</feature>
<comment type="caution">
    <text evidence="2">The sequence shown here is derived from an EMBL/GenBank/DDBJ whole genome shotgun (WGS) entry which is preliminary data.</text>
</comment>
<organism evidence="2">
    <name type="scientific">Salmonella enterica subsp. salamae</name>
    <dbReference type="NCBI Taxonomy" id="59202"/>
    <lineage>
        <taxon>Bacteria</taxon>
        <taxon>Pseudomonadati</taxon>
        <taxon>Pseudomonadota</taxon>
        <taxon>Gammaproteobacteria</taxon>
        <taxon>Enterobacterales</taxon>
        <taxon>Enterobacteriaceae</taxon>
        <taxon>Salmonella</taxon>
    </lineage>
</organism>
<keyword evidence="1" id="KW-0812">Transmembrane</keyword>
<protein>
    <submittedName>
        <fullName evidence="2">Uncharacterized protein</fullName>
    </submittedName>
</protein>
<accession>A0A5Y2LXR4</accession>
<proteinExistence type="predicted"/>
<gene>
    <name evidence="2" type="ORF">DPA05_23190</name>
</gene>
<keyword evidence="1" id="KW-0472">Membrane</keyword>
<sequence>MQGGVFPVNDFSGGDWIVEALKLFEQSPVLRRMFYAVVVVGLLWGIAEVLPGVAQLIGVLNG</sequence>
<reference evidence="2" key="1">
    <citation type="submission" date="2018-06" db="EMBL/GenBank/DDBJ databases">
        <authorList>
            <person name="Ashton P.M."/>
            <person name="Dallman T."/>
            <person name="Nair S."/>
            <person name="De Pinna E."/>
            <person name="Peters T."/>
            <person name="Grant K."/>
        </authorList>
    </citation>
    <scope>NUCLEOTIDE SEQUENCE [LARGE SCALE GENOMIC DNA]</scope>
    <source>
        <strain evidence="2">319688</strain>
    </source>
</reference>